<evidence type="ECO:0000256" key="2">
    <source>
        <dbReference type="ARBA" id="ARBA00023315"/>
    </source>
</evidence>
<dbReference type="SUPFAM" id="SSF55729">
    <property type="entry name" value="Acyl-CoA N-acyltransferases (Nat)"/>
    <property type="match status" value="1"/>
</dbReference>
<dbReference type="RefSeq" id="WP_324195658.1">
    <property type="nucleotide sequence ID" value="NZ_JADLPS010000007.1"/>
</dbReference>
<dbReference type="CDD" id="cd04301">
    <property type="entry name" value="NAT_SF"/>
    <property type="match status" value="1"/>
</dbReference>
<comment type="caution">
    <text evidence="4">The sequence shown here is derived from an EMBL/GenBank/DDBJ whole genome shotgun (WGS) entry which is preliminary data.</text>
</comment>
<evidence type="ECO:0000259" key="3">
    <source>
        <dbReference type="PROSITE" id="PS51186"/>
    </source>
</evidence>
<keyword evidence="5" id="KW-1185">Reference proteome</keyword>
<dbReference type="Pfam" id="PF00583">
    <property type="entry name" value="Acetyltransf_1"/>
    <property type="match status" value="1"/>
</dbReference>
<reference evidence="4 5" key="1">
    <citation type="submission" date="2024-10" db="EMBL/GenBank/DDBJ databases">
        <title>The Natural Products Discovery Center: Release of the First 8490 Sequenced Strains for Exploring Actinobacteria Biosynthetic Diversity.</title>
        <authorList>
            <person name="Kalkreuter E."/>
            <person name="Kautsar S.A."/>
            <person name="Yang D."/>
            <person name="Bader C.D."/>
            <person name="Teijaro C.N."/>
            <person name="Fluegel L."/>
            <person name="Davis C.M."/>
            <person name="Simpson J.R."/>
            <person name="Lauterbach L."/>
            <person name="Steele A.D."/>
            <person name="Gui C."/>
            <person name="Meng S."/>
            <person name="Li G."/>
            <person name="Viehrig K."/>
            <person name="Ye F."/>
            <person name="Su P."/>
            <person name="Kiefer A.F."/>
            <person name="Nichols A."/>
            <person name="Cepeda A.J."/>
            <person name="Yan W."/>
            <person name="Fan B."/>
            <person name="Jiang Y."/>
            <person name="Adhikari A."/>
            <person name="Zheng C.-J."/>
            <person name="Schuster L."/>
            <person name="Cowan T.M."/>
            <person name="Smanski M.J."/>
            <person name="Chevrette M.G."/>
            <person name="De Carvalho L.P.S."/>
            <person name="Shen B."/>
        </authorList>
    </citation>
    <scope>NUCLEOTIDE SEQUENCE [LARGE SCALE GENOMIC DNA]</scope>
    <source>
        <strain evidence="4 5">NPDC001867</strain>
    </source>
</reference>
<keyword evidence="1 4" id="KW-0808">Transferase</keyword>
<proteinExistence type="predicted"/>
<dbReference type="Gene3D" id="3.40.630.30">
    <property type="match status" value="1"/>
</dbReference>
<dbReference type="EC" id="2.3.-.-" evidence="4"/>
<dbReference type="Proteomes" id="UP001602089">
    <property type="component" value="Unassembled WGS sequence"/>
</dbReference>
<keyword evidence="2 4" id="KW-0012">Acyltransferase</keyword>
<evidence type="ECO:0000313" key="5">
    <source>
        <dbReference type="Proteomes" id="UP001602089"/>
    </source>
</evidence>
<dbReference type="InterPro" id="IPR050832">
    <property type="entry name" value="Bact_Acetyltransf"/>
</dbReference>
<dbReference type="InterPro" id="IPR000182">
    <property type="entry name" value="GNAT_dom"/>
</dbReference>
<protein>
    <submittedName>
        <fullName evidence="4">GNAT family N-acetyltransferase</fullName>
        <ecNumber evidence="4">2.3.-.-</ecNumber>
    </submittedName>
</protein>
<accession>A0ABW6TL76</accession>
<evidence type="ECO:0000256" key="1">
    <source>
        <dbReference type="ARBA" id="ARBA00022679"/>
    </source>
</evidence>
<sequence length="166" mass="17469">MPSVTVAADDPARADVRALAARHLAFARAHTPAEAVFALDQGGWADPLLTVVTARRDGLLLGMGAVRDLGAGHGELKSMHTVDAARGHGVGTAIVTHLLELARARGWVCVSLETGAGEAFRPARTLYERCGFVRCGAFGDYLDNGTSVFMTRAVGAADDAEVREQK</sequence>
<evidence type="ECO:0000313" key="4">
    <source>
        <dbReference type="EMBL" id="MFF4025705.1"/>
    </source>
</evidence>
<dbReference type="GO" id="GO:0016746">
    <property type="term" value="F:acyltransferase activity"/>
    <property type="evidence" value="ECO:0007669"/>
    <property type="project" value="UniProtKB-KW"/>
</dbReference>
<gene>
    <name evidence="4" type="ORF">ACFYY5_22945</name>
</gene>
<dbReference type="EMBL" id="JBIATK010000008">
    <property type="protein sequence ID" value="MFF4025705.1"/>
    <property type="molecule type" value="Genomic_DNA"/>
</dbReference>
<dbReference type="InterPro" id="IPR016181">
    <property type="entry name" value="Acyl_CoA_acyltransferase"/>
</dbReference>
<organism evidence="4 5">
    <name type="scientific">Nocardia elegans</name>
    <dbReference type="NCBI Taxonomy" id="300029"/>
    <lineage>
        <taxon>Bacteria</taxon>
        <taxon>Bacillati</taxon>
        <taxon>Actinomycetota</taxon>
        <taxon>Actinomycetes</taxon>
        <taxon>Mycobacteriales</taxon>
        <taxon>Nocardiaceae</taxon>
        <taxon>Nocardia</taxon>
    </lineage>
</organism>
<dbReference type="PANTHER" id="PTHR43877">
    <property type="entry name" value="AMINOALKYLPHOSPHONATE N-ACETYLTRANSFERASE-RELATED-RELATED"/>
    <property type="match status" value="1"/>
</dbReference>
<dbReference type="PANTHER" id="PTHR43877:SF5">
    <property type="entry name" value="BLL8307 PROTEIN"/>
    <property type="match status" value="1"/>
</dbReference>
<dbReference type="PROSITE" id="PS51186">
    <property type="entry name" value="GNAT"/>
    <property type="match status" value="1"/>
</dbReference>
<feature type="domain" description="N-acetyltransferase" evidence="3">
    <location>
        <begin position="4"/>
        <end position="155"/>
    </location>
</feature>
<name>A0ABW6TL76_9NOCA</name>